<sequence>MAPGGSTSEDAAHAEGTQPTGARCATVVPARPIVFAGLEFELSVHRPSGLLLRDIELVFRPGLDAACAAAGADYASKDAFLRARLLVVPLWQPAQQNLSVVRASVSVERRQLCANFARFAAALGAQLGGEWLDASDPRSGQAMFGAATTATYNELDGLTQCLKYSFEPFGCCGIVLHPRWGYNAYPVSMFTTAPLDALVAALDATAALSEDEVARIAPVPADGAAIAGDDECA</sequence>
<comment type="caution">
    <text evidence="2">The sequence shown here is derived from an EMBL/GenBank/DDBJ whole genome shotgun (WGS) entry which is preliminary data.</text>
</comment>
<dbReference type="Proteomes" id="UP000751190">
    <property type="component" value="Unassembled WGS sequence"/>
</dbReference>
<dbReference type="PANTHER" id="PTHR13192">
    <property type="entry name" value="MY011 PROTEIN"/>
    <property type="match status" value="1"/>
</dbReference>
<organism evidence="2 3">
    <name type="scientific">Diacronema lutheri</name>
    <name type="common">Unicellular marine alga</name>
    <name type="synonym">Monochrysis lutheri</name>
    <dbReference type="NCBI Taxonomy" id="2081491"/>
    <lineage>
        <taxon>Eukaryota</taxon>
        <taxon>Haptista</taxon>
        <taxon>Haptophyta</taxon>
        <taxon>Pavlovophyceae</taxon>
        <taxon>Pavlovales</taxon>
        <taxon>Pavlovaceae</taxon>
        <taxon>Diacronema</taxon>
    </lineage>
</organism>
<evidence type="ECO:0000256" key="1">
    <source>
        <dbReference type="SAM" id="MobiDB-lite"/>
    </source>
</evidence>
<dbReference type="OrthoDB" id="10263782at2759"/>
<dbReference type="PANTHER" id="PTHR13192:SF3">
    <property type="entry name" value="COBALAMIN TRAFFICKING PROTEIN CBLD"/>
    <property type="match status" value="1"/>
</dbReference>
<name>A0A8J5XDX4_DIALT</name>
<dbReference type="GO" id="GO:0009235">
    <property type="term" value="P:cobalamin metabolic process"/>
    <property type="evidence" value="ECO:0007669"/>
    <property type="project" value="InterPro"/>
</dbReference>
<proteinExistence type="predicted"/>
<keyword evidence="3" id="KW-1185">Reference proteome</keyword>
<accession>A0A8J5XDX4</accession>
<evidence type="ECO:0000313" key="2">
    <source>
        <dbReference type="EMBL" id="KAG8465063.1"/>
    </source>
</evidence>
<dbReference type="Pfam" id="PF10229">
    <property type="entry name" value="MMADHC"/>
    <property type="match status" value="1"/>
</dbReference>
<feature type="region of interest" description="Disordered" evidence="1">
    <location>
        <begin position="1"/>
        <end position="20"/>
    </location>
</feature>
<dbReference type="AlphaFoldDB" id="A0A8J5XDX4"/>
<dbReference type="OMA" id="PLEGCAK"/>
<protein>
    <submittedName>
        <fullName evidence="2">Uncharacterized protein</fullName>
    </submittedName>
</protein>
<gene>
    <name evidence="2" type="ORF">KFE25_012426</name>
</gene>
<dbReference type="InterPro" id="IPR019362">
    <property type="entry name" value="MMADHC"/>
</dbReference>
<dbReference type="EMBL" id="JAGTXO010000011">
    <property type="protein sequence ID" value="KAG8465063.1"/>
    <property type="molecule type" value="Genomic_DNA"/>
</dbReference>
<evidence type="ECO:0000313" key="3">
    <source>
        <dbReference type="Proteomes" id="UP000751190"/>
    </source>
</evidence>
<reference evidence="2" key="1">
    <citation type="submission" date="2021-05" db="EMBL/GenBank/DDBJ databases">
        <title>The genome of the haptophyte Pavlova lutheri (Diacronema luteri, Pavlovales) - a model for lipid biosynthesis in eukaryotic algae.</title>
        <authorList>
            <person name="Hulatt C.J."/>
            <person name="Posewitz M.C."/>
        </authorList>
    </citation>
    <scope>NUCLEOTIDE SEQUENCE</scope>
    <source>
        <strain evidence="2">NIVA-4/92</strain>
    </source>
</reference>